<dbReference type="GO" id="GO:0006508">
    <property type="term" value="P:proteolysis"/>
    <property type="evidence" value="ECO:0007669"/>
    <property type="project" value="UniProtKB-KW"/>
</dbReference>
<keyword evidence="8" id="KW-1185">Reference proteome</keyword>
<sequence length="109" mass="12164">MTEITIFVHNKAYVGFIANQHAGEGDPIGEMVCHGVSALTLTCAMSLSQIATISEEEMSAEQAEAYLSLRIPYDRVDETTEILFRSMIVGLRAIESEYDQYLKIETQEV</sequence>
<organism evidence="7 8">
    <name type="scientific">Aedoeadaptatus coxii</name>
    <dbReference type="NCBI Taxonomy" id="755172"/>
    <lineage>
        <taxon>Bacteria</taxon>
        <taxon>Bacillati</taxon>
        <taxon>Bacillota</taxon>
        <taxon>Tissierellia</taxon>
        <taxon>Tissierellales</taxon>
        <taxon>Peptoniphilaceae</taxon>
        <taxon>Aedoeadaptatus</taxon>
    </lineage>
</organism>
<keyword evidence="1" id="KW-0690">Ribosome biogenesis</keyword>
<dbReference type="EMBL" id="LSDG01000045">
    <property type="protein sequence ID" value="KXB65239.1"/>
    <property type="molecule type" value="Genomic_DNA"/>
</dbReference>
<evidence type="ECO:0000256" key="4">
    <source>
        <dbReference type="ARBA" id="ARBA00022807"/>
    </source>
</evidence>
<dbReference type="AlphaFoldDB" id="A0A134AC02"/>
<comment type="similarity">
    <text evidence="5">Belongs to the Prp family.</text>
</comment>
<accession>A0A134AC02</accession>
<dbReference type="Gene3D" id="3.30.70.1490">
    <property type="entry name" value="Cysteine protease Prp"/>
    <property type="match status" value="1"/>
</dbReference>
<keyword evidence="2" id="KW-0645">Protease</keyword>
<dbReference type="Pfam" id="PF04327">
    <property type="entry name" value="Peptidase_Prp"/>
    <property type="match status" value="1"/>
</dbReference>
<dbReference type="CDD" id="cd16332">
    <property type="entry name" value="Prp-like"/>
    <property type="match status" value="1"/>
</dbReference>
<evidence type="ECO:0000313" key="7">
    <source>
        <dbReference type="EMBL" id="KXB65239.1"/>
    </source>
</evidence>
<dbReference type="GO" id="GO:0042254">
    <property type="term" value="P:ribosome biogenesis"/>
    <property type="evidence" value="ECO:0007669"/>
    <property type="project" value="UniProtKB-KW"/>
</dbReference>
<dbReference type="Proteomes" id="UP000070442">
    <property type="component" value="Unassembled WGS sequence"/>
</dbReference>
<name>A0A134AC02_9FIRM</name>
<evidence type="ECO:0000256" key="6">
    <source>
        <dbReference type="ARBA" id="ARBA00044538"/>
    </source>
</evidence>
<dbReference type="InterPro" id="IPR007422">
    <property type="entry name" value="Peptidase_Prp"/>
</dbReference>
<dbReference type="InterPro" id="IPR036764">
    <property type="entry name" value="Peptidase_Prp_sf"/>
</dbReference>
<dbReference type="STRING" id="755172.HMPREF1863_01747"/>
<dbReference type="SUPFAM" id="SSF118010">
    <property type="entry name" value="TM1457-like"/>
    <property type="match status" value="1"/>
</dbReference>
<evidence type="ECO:0000313" key="8">
    <source>
        <dbReference type="Proteomes" id="UP000070442"/>
    </source>
</evidence>
<comment type="caution">
    <text evidence="7">The sequence shown here is derived from an EMBL/GenBank/DDBJ whole genome shotgun (WGS) entry which is preliminary data.</text>
</comment>
<protein>
    <recommendedName>
        <fullName evidence="6">Ribosomal processing cysteine protease Prp</fullName>
    </recommendedName>
</protein>
<dbReference type="OrthoDB" id="48998at2"/>
<dbReference type="PANTHER" id="PTHR39178:SF1">
    <property type="entry name" value="RIBOSOMAL-PROCESSING CYSTEINE PROTEASE PRP"/>
    <property type="match status" value="1"/>
</dbReference>
<dbReference type="PANTHER" id="PTHR39178">
    <property type="entry name" value="HYPOTHETICAL RIBOSOME-ASSOCIATED PROTEIN"/>
    <property type="match status" value="1"/>
</dbReference>
<evidence type="ECO:0000256" key="3">
    <source>
        <dbReference type="ARBA" id="ARBA00022801"/>
    </source>
</evidence>
<reference evidence="8" key="1">
    <citation type="submission" date="2016-01" db="EMBL/GenBank/DDBJ databases">
        <authorList>
            <person name="Mitreva M."/>
            <person name="Pepin K.H."/>
            <person name="Mihindukulasuriya K.A."/>
            <person name="Fulton R."/>
            <person name="Fronick C."/>
            <person name="O'Laughlin M."/>
            <person name="Miner T."/>
            <person name="Herter B."/>
            <person name="Rosa B.A."/>
            <person name="Cordes M."/>
            <person name="Tomlinson C."/>
            <person name="Wollam A."/>
            <person name="Palsikar V.B."/>
            <person name="Mardis E.R."/>
            <person name="Wilson R.K."/>
        </authorList>
    </citation>
    <scope>NUCLEOTIDE SEQUENCE [LARGE SCALE GENOMIC DNA]</scope>
    <source>
        <strain evidence="8">DNF00729</strain>
    </source>
</reference>
<evidence type="ECO:0000256" key="2">
    <source>
        <dbReference type="ARBA" id="ARBA00022670"/>
    </source>
</evidence>
<dbReference type="GO" id="GO:0008234">
    <property type="term" value="F:cysteine-type peptidase activity"/>
    <property type="evidence" value="ECO:0007669"/>
    <property type="project" value="UniProtKB-KW"/>
</dbReference>
<dbReference type="RefSeq" id="WP_068369799.1">
    <property type="nucleotide sequence ID" value="NZ_CAIJCT010000010.1"/>
</dbReference>
<gene>
    <name evidence="7" type="ORF">HMPREF1863_01747</name>
</gene>
<dbReference type="PATRIC" id="fig|755172.3.peg.1706"/>
<proteinExistence type="inferred from homology"/>
<keyword evidence="4" id="KW-0788">Thiol protease</keyword>
<evidence type="ECO:0000256" key="5">
    <source>
        <dbReference type="ARBA" id="ARBA00044503"/>
    </source>
</evidence>
<evidence type="ECO:0000256" key="1">
    <source>
        <dbReference type="ARBA" id="ARBA00022517"/>
    </source>
</evidence>
<keyword evidence="3" id="KW-0378">Hydrolase</keyword>